<evidence type="ECO:0000313" key="1">
    <source>
        <dbReference type="EMBL" id="KAF4956334.1"/>
    </source>
</evidence>
<organism evidence="1 2">
    <name type="scientific">Fusarium gaditjirri</name>
    <dbReference type="NCBI Taxonomy" id="282569"/>
    <lineage>
        <taxon>Eukaryota</taxon>
        <taxon>Fungi</taxon>
        <taxon>Dikarya</taxon>
        <taxon>Ascomycota</taxon>
        <taxon>Pezizomycotina</taxon>
        <taxon>Sordariomycetes</taxon>
        <taxon>Hypocreomycetidae</taxon>
        <taxon>Hypocreales</taxon>
        <taxon>Nectriaceae</taxon>
        <taxon>Fusarium</taxon>
        <taxon>Fusarium nisikadoi species complex</taxon>
    </lineage>
</organism>
<gene>
    <name evidence="1" type="ORF">FGADI_3911</name>
</gene>
<sequence length="154" mass="17568">MLGILPQRPSRDVPQLARLNHVPRLLGDFRLCKLISPPSGLPSERLETVQLISGHLTPRVCHARQDFNLNRQDAQPPPDSIDATGIAFLDNRKLKPILIYPNSELGIFRTHQRPLSLIMSRNSPNASIWRQRLLDGSSGSISFCFRFWSWIEQH</sequence>
<proteinExistence type="predicted"/>
<keyword evidence="2" id="KW-1185">Reference proteome</keyword>
<comment type="caution">
    <text evidence="1">The sequence shown here is derived from an EMBL/GenBank/DDBJ whole genome shotgun (WGS) entry which is preliminary data.</text>
</comment>
<dbReference type="AlphaFoldDB" id="A0A8H4TEE9"/>
<protein>
    <submittedName>
        <fullName evidence="1">Uncharacterized protein</fullName>
    </submittedName>
</protein>
<accession>A0A8H4TEE9</accession>
<evidence type="ECO:0000313" key="2">
    <source>
        <dbReference type="Proteomes" id="UP000604273"/>
    </source>
</evidence>
<dbReference type="Proteomes" id="UP000604273">
    <property type="component" value="Unassembled WGS sequence"/>
</dbReference>
<name>A0A8H4TEE9_9HYPO</name>
<reference evidence="1" key="2">
    <citation type="submission" date="2020-05" db="EMBL/GenBank/DDBJ databases">
        <authorList>
            <person name="Kim H.-S."/>
            <person name="Proctor R.H."/>
            <person name="Brown D.W."/>
        </authorList>
    </citation>
    <scope>NUCLEOTIDE SEQUENCE</scope>
    <source>
        <strain evidence="1">NRRL 45417</strain>
    </source>
</reference>
<dbReference type="EMBL" id="JABFAI010000087">
    <property type="protein sequence ID" value="KAF4956334.1"/>
    <property type="molecule type" value="Genomic_DNA"/>
</dbReference>
<reference evidence="1" key="1">
    <citation type="journal article" date="2020" name="BMC Genomics">
        <title>Correction to: Identification and distribution of gene clusters required for synthesis of sphingolipid metabolism inhibitors in diverse species of the filamentous fungus Fusarium.</title>
        <authorList>
            <person name="Kim H.S."/>
            <person name="Lohmar J.M."/>
            <person name="Busman M."/>
            <person name="Brown D.W."/>
            <person name="Naumann T.A."/>
            <person name="Divon H.H."/>
            <person name="Lysoe E."/>
            <person name="Uhlig S."/>
            <person name="Proctor R.H."/>
        </authorList>
    </citation>
    <scope>NUCLEOTIDE SEQUENCE</scope>
    <source>
        <strain evidence="1">NRRL 45417</strain>
    </source>
</reference>